<keyword evidence="2" id="KW-1133">Transmembrane helix</keyword>
<evidence type="ECO:0000313" key="3">
    <source>
        <dbReference type="EMBL" id="KAH7444070.1"/>
    </source>
</evidence>
<gene>
    <name evidence="3" type="ORF">KP509_02G063000</name>
</gene>
<feature type="transmembrane region" description="Helical" evidence="2">
    <location>
        <begin position="119"/>
        <end position="139"/>
    </location>
</feature>
<name>A0A8T2VA32_CERRI</name>
<keyword evidence="4" id="KW-1185">Reference proteome</keyword>
<keyword evidence="2" id="KW-0472">Membrane</keyword>
<dbReference type="Proteomes" id="UP000825935">
    <property type="component" value="Chromosome 2"/>
</dbReference>
<dbReference type="AlphaFoldDB" id="A0A8T2VA32"/>
<evidence type="ECO:0000256" key="2">
    <source>
        <dbReference type="SAM" id="Phobius"/>
    </source>
</evidence>
<proteinExistence type="predicted"/>
<evidence type="ECO:0000256" key="1">
    <source>
        <dbReference type="SAM" id="MobiDB-lite"/>
    </source>
</evidence>
<keyword evidence="2" id="KW-0812">Transmembrane</keyword>
<organism evidence="3 4">
    <name type="scientific">Ceratopteris richardii</name>
    <name type="common">Triangle waterfern</name>
    <dbReference type="NCBI Taxonomy" id="49495"/>
    <lineage>
        <taxon>Eukaryota</taxon>
        <taxon>Viridiplantae</taxon>
        <taxon>Streptophyta</taxon>
        <taxon>Embryophyta</taxon>
        <taxon>Tracheophyta</taxon>
        <taxon>Polypodiopsida</taxon>
        <taxon>Polypodiidae</taxon>
        <taxon>Polypodiales</taxon>
        <taxon>Pteridineae</taxon>
        <taxon>Pteridaceae</taxon>
        <taxon>Parkerioideae</taxon>
        <taxon>Ceratopteris</taxon>
    </lineage>
</organism>
<reference evidence="3" key="1">
    <citation type="submission" date="2021-08" db="EMBL/GenBank/DDBJ databases">
        <title>WGS assembly of Ceratopteris richardii.</title>
        <authorList>
            <person name="Marchant D.B."/>
            <person name="Chen G."/>
            <person name="Jenkins J."/>
            <person name="Shu S."/>
            <person name="Leebens-Mack J."/>
            <person name="Grimwood J."/>
            <person name="Schmutz J."/>
            <person name="Soltis P."/>
            <person name="Soltis D."/>
            <person name="Chen Z.-H."/>
        </authorList>
    </citation>
    <scope>NUCLEOTIDE SEQUENCE</scope>
    <source>
        <strain evidence="3">Whitten #5841</strain>
        <tissue evidence="3">Leaf</tissue>
    </source>
</reference>
<dbReference type="EMBL" id="CM035407">
    <property type="protein sequence ID" value="KAH7444070.1"/>
    <property type="molecule type" value="Genomic_DNA"/>
</dbReference>
<comment type="caution">
    <text evidence="3">The sequence shown here is derived from an EMBL/GenBank/DDBJ whole genome shotgun (WGS) entry which is preliminary data.</text>
</comment>
<sequence>MEFSMCPSVQTSSLIRMGCMSVQAASSFSPLHFGGVTLSKASFASCRVSRSLSSTYLTRPSASSDKSEPTSSKTGSNVLPPEDVDYIVKLTAGSVAGAAVIKYGSLLFPSITQPNIVEAFLMIGLPVIVAVILLGVNSFKKMEET</sequence>
<accession>A0A8T2VA32</accession>
<dbReference type="OrthoDB" id="513929at2759"/>
<dbReference type="PANTHER" id="PTHR37224">
    <property type="entry name" value="OS02G0804400 PROTEIN"/>
    <property type="match status" value="1"/>
</dbReference>
<evidence type="ECO:0000313" key="4">
    <source>
        <dbReference type="Proteomes" id="UP000825935"/>
    </source>
</evidence>
<feature type="compositionally biased region" description="Polar residues" evidence="1">
    <location>
        <begin position="53"/>
        <end position="77"/>
    </location>
</feature>
<feature type="region of interest" description="Disordered" evidence="1">
    <location>
        <begin position="53"/>
        <end position="79"/>
    </location>
</feature>
<dbReference type="OMA" id="QATKFPA"/>
<protein>
    <submittedName>
        <fullName evidence="3">Uncharacterized protein</fullName>
    </submittedName>
</protein>